<feature type="short sequence motif" description="DGA/G" evidence="6">
    <location>
        <begin position="162"/>
        <end position="164"/>
    </location>
</feature>
<evidence type="ECO:0000256" key="5">
    <source>
        <dbReference type="ARBA" id="ARBA00023136"/>
    </source>
</evidence>
<dbReference type="Pfam" id="PF01734">
    <property type="entry name" value="Patatin"/>
    <property type="match status" value="1"/>
</dbReference>
<accession>A0ABP9E8J0</accession>
<dbReference type="EMBL" id="BAABJZ010000001">
    <property type="protein sequence ID" value="GAA4871265.1"/>
    <property type="molecule type" value="Genomic_DNA"/>
</dbReference>
<dbReference type="Gene3D" id="2.40.160.50">
    <property type="entry name" value="membrane protein fhac: a member of the omp85/tpsb transporter family"/>
    <property type="match status" value="1"/>
</dbReference>
<feature type="short sequence motif" description="GXSXG" evidence="6">
    <location>
        <begin position="14"/>
        <end position="18"/>
    </location>
</feature>
<feature type="active site" description="Proton acceptor" evidence="6">
    <location>
        <position position="162"/>
    </location>
</feature>
<keyword evidence="9" id="KW-1185">Reference proteome</keyword>
<dbReference type="SUPFAM" id="SSF52151">
    <property type="entry name" value="FabD/lysophospholipase-like"/>
    <property type="match status" value="1"/>
</dbReference>
<evidence type="ECO:0000256" key="4">
    <source>
        <dbReference type="ARBA" id="ARBA00023098"/>
    </source>
</evidence>
<dbReference type="InterPro" id="IPR050301">
    <property type="entry name" value="NTE"/>
</dbReference>
<keyword evidence="5" id="KW-0472">Membrane</keyword>
<feature type="domain" description="PNPLA" evidence="7">
    <location>
        <begin position="1"/>
        <end position="175"/>
    </location>
</feature>
<dbReference type="InterPro" id="IPR016035">
    <property type="entry name" value="Acyl_Trfase/lysoPLipase"/>
</dbReference>
<evidence type="ECO:0000256" key="6">
    <source>
        <dbReference type="PROSITE-ProRule" id="PRU01161"/>
    </source>
</evidence>
<proteinExistence type="predicted"/>
<gene>
    <name evidence="8" type="ORF">GCM10023333_00010</name>
</gene>
<comment type="caution">
    <text evidence="6">Lacks conserved residue(s) required for the propagation of feature annotation.</text>
</comment>
<dbReference type="Gene3D" id="3.40.1090.10">
    <property type="entry name" value="Cytosolic phospholipase A2 catalytic domain"/>
    <property type="match status" value="2"/>
</dbReference>
<dbReference type="PANTHER" id="PTHR14226:SF29">
    <property type="entry name" value="NEUROPATHY TARGET ESTERASE SWS"/>
    <property type="match status" value="1"/>
</dbReference>
<evidence type="ECO:0000313" key="8">
    <source>
        <dbReference type="EMBL" id="GAA4871265.1"/>
    </source>
</evidence>
<evidence type="ECO:0000256" key="2">
    <source>
        <dbReference type="ARBA" id="ARBA00022801"/>
    </source>
</evidence>
<dbReference type="Proteomes" id="UP001499988">
    <property type="component" value="Unassembled WGS sequence"/>
</dbReference>
<evidence type="ECO:0000256" key="3">
    <source>
        <dbReference type="ARBA" id="ARBA00022963"/>
    </source>
</evidence>
<dbReference type="InterPro" id="IPR000184">
    <property type="entry name" value="Bac_surfAg_D15"/>
</dbReference>
<comment type="subcellular location">
    <subcellularLocation>
        <location evidence="1">Membrane</location>
    </subcellularLocation>
</comment>
<reference evidence="9" key="1">
    <citation type="journal article" date="2019" name="Int. J. Syst. Evol. Microbiol.">
        <title>The Global Catalogue of Microorganisms (GCM) 10K type strain sequencing project: providing services to taxonomists for standard genome sequencing and annotation.</title>
        <authorList>
            <consortium name="The Broad Institute Genomics Platform"/>
            <consortium name="The Broad Institute Genome Sequencing Center for Infectious Disease"/>
            <person name="Wu L."/>
            <person name="Ma J."/>
        </authorList>
    </citation>
    <scope>NUCLEOTIDE SEQUENCE [LARGE SCALE GENOMIC DNA]</scope>
    <source>
        <strain evidence="9">JCM 18401</strain>
    </source>
</reference>
<dbReference type="PROSITE" id="PS51635">
    <property type="entry name" value="PNPLA"/>
    <property type="match status" value="1"/>
</dbReference>
<comment type="caution">
    <text evidence="8">The sequence shown here is derived from an EMBL/GenBank/DDBJ whole genome shotgun (WGS) entry which is preliminary data.</text>
</comment>
<organism evidence="8 9">
    <name type="scientific">Ferrimonas pelagia</name>
    <dbReference type="NCBI Taxonomy" id="1177826"/>
    <lineage>
        <taxon>Bacteria</taxon>
        <taxon>Pseudomonadati</taxon>
        <taxon>Pseudomonadota</taxon>
        <taxon>Gammaproteobacteria</taxon>
        <taxon>Alteromonadales</taxon>
        <taxon>Ferrimonadaceae</taxon>
        <taxon>Ferrimonas</taxon>
    </lineage>
</organism>
<evidence type="ECO:0000256" key="1">
    <source>
        <dbReference type="ARBA" id="ARBA00004370"/>
    </source>
</evidence>
<dbReference type="Pfam" id="PF01103">
    <property type="entry name" value="Omp85"/>
    <property type="match status" value="1"/>
</dbReference>
<dbReference type="InterPro" id="IPR002641">
    <property type="entry name" value="PNPLA_dom"/>
</dbReference>
<dbReference type="PANTHER" id="PTHR14226">
    <property type="entry name" value="NEUROPATHY TARGET ESTERASE/SWISS CHEESE D.MELANOGASTER"/>
    <property type="match status" value="1"/>
</dbReference>
<keyword evidence="3 6" id="KW-0442">Lipid degradation</keyword>
<protein>
    <submittedName>
        <fullName evidence="8">Patatin-like phospholipase family protein</fullName>
    </submittedName>
</protein>
<evidence type="ECO:0000313" key="9">
    <source>
        <dbReference type="Proteomes" id="UP001499988"/>
    </source>
</evidence>
<sequence length="696" mass="76840">MLEQHRIPVDYIAGTSMGAYVAALYATGLSADEIEALLITLDFDSGFSDGIPRQELSYRNKQFVDKYPIELKMGFNDGEFTLPRGVLAGQTMSSLIRRSLGPVPSISDFDDLPIPLRTVATDLTDRSEVVFSEGDLVVAMQASMTVPGALAPIEHQGRLLVDGGLVNNLPVAQVQAMGADTVIAVDIGSPLLTQEELGSVFDVIDQLSGYLTNLSRDQQVALLSEQDQLIVPDIEGVGTSDFVQMPMMIERGEAAALRHIAYLEALSLSPQAYQAHLQHKARRRAALLPQQQRLWRVTLNNDSSLSDSVITTAMGLGAGDEIAPDEIEAAVGRIYALNEFERVETQLRQHPEGVELVVDVKHKSWGPNVFDMGIRFEENFEDDLDLGLDLAFTAKDLFSGDLEWRSELNMGSSKEFRTQLYQPMGGHRRYYWRTQYEYRDLKWVVFEQDATNQLRQRSNGILAGLGINLDPHWQIELAYAYEDGNYRSLPDRFSERIGQYQIHGPTLTLGYDSMDRALFPSQGSQWLVQVAHLDSYSQLFEGSLQPGVESTQMLSYLVQWSGATQSGPHNWIGTLEGQGISEDGVHLSRVVSLGGFLNLSGYSKDALFGSHKLLAGGIYRFDLNKVPWGISWPVSLGLSAEAGNVWLTQDEVSLSDLIYAGSLFISADTGWGPTALGYGQASSGENSVYFFFGKAF</sequence>
<evidence type="ECO:0000259" key="7">
    <source>
        <dbReference type="PROSITE" id="PS51635"/>
    </source>
</evidence>
<name>A0ABP9E8J0_9GAMM</name>
<keyword evidence="2 6" id="KW-0378">Hydrolase</keyword>
<feature type="active site" description="Nucleophile" evidence="6">
    <location>
        <position position="16"/>
    </location>
</feature>
<dbReference type="Gene3D" id="3.10.20.310">
    <property type="entry name" value="membrane protein fhac"/>
    <property type="match status" value="1"/>
</dbReference>
<keyword evidence="4 6" id="KW-0443">Lipid metabolism</keyword>